<accession>A0A233RJI5</accession>
<sequence>MIELIDLIVIFSLKLAAFGVLFLLIYLVVGSSLGWLFKTILGEENAGFGVGCFVSLLLALFTYAWFWGP</sequence>
<protein>
    <submittedName>
        <fullName evidence="2">Uncharacterized protein</fullName>
    </submittedName>
</protein>
<gene>
    <name evidence="2" type="ORF">B6S08_08745</name>
</gene>
<keyword evidence="1" id="KW-1133">Transmembrane helix</keyword>
<evidence type="ECO:0000256" key="1">
    <source>
        <dbReference type="SAM" id="Phobius"/>
    </source>
</evidence>
<dbReference type="EMBL" id="NBIM01000001">
    <property type="protein sequence ID" value="OXY83553.1"/>
    <property type="molecule type" value="Genomic_DNA"/>
</dbReference>
<evidence type="ECO:0000313" key="3">
    <source>
        <dbReference type="Proteomes" id="UP000242757"/>
    </source>
</evidence>
<feature type="transmembrane region" description="Helical" evidence="1">
    <location>
        <begin position="48"/>
        <end position="67"/>
    </location>
</feature>
<organism evidence="2 3">
    <name type="scientific">Oceanimonas doudoroffii</name>
    <dbReference type="NCBI Taxonomy" id="84158"/>
    <lineage>
        <taxon>Bacteria</taxon>
        <taxon>Pseudomonadati</taxon>
        <taxon>Pseudomonadota</taxon>
        <taxon>Gammaproteobacteria</taxon>
        <taxon>Aeromonadales</taxon>
        <taxon>Aeromonadaceae</taxon>
        <taxon>Oceanimonas</taxon>
    </lineage>
</organism>
<feature type="transmembrane region" description="Helical" evidence="1">
    <location>
        <begin position="7"/>
        <end position="28"/>
    </location>
</feature>
<keyword evidence="1" id="KW-0812">Transmembrane</keyword>
<dbReference type="Proteomes" id="UP000242757">
    <property type="component" value="Unassembled WGS sequence"/>
</dbReference>
<comment type="caution">
    <text evidence="2">The sequence shown here is derived from an EMBL/GenBank/DDBJ whole genome shotgun (WGS) entry which is preliminary data.</text>
</comment>
<keyword evidence="1" id="KW-0472">Membrane</keyword>
<dbReference type="AlphaFoldDB" id="A0A233RJI5"/>
<reference evidence="2 3" key="1">
    <citation type="submission" date="2017-08" db="EMBL/GenBank/DDBJ databases">
        <title>A Genome Sequence of Oceanimonas doudoroffii ATCC 27123T.</title>
        <authorList>
            <person name="Brennan M.A."/>
            <person name="Maclea K.S."/>
            <person name="Mcclelland W.D."/>
            <person name="Trachtenberg A.M."/>
        </authorList>
    </citation>
    <scope>NUCLEOTIDE SEQUENCE [LARGE SCALE GENOMIC DNA]</scope>
    <source>
        <strain evidence="2 3">ATCC 27123</strain>
    </source>
</reference>
<proteinExistence type="predicted"/>
<keyword evidence="3" id="KW-1185">Reference proteome</keyword>
<evidence type="ECO:0000313" key="2">
    <source>
        <dbReference type="EMBL" id="OXY83553.1"/>
    </source>
</evidence>
<name>A0A233RJI5_9GAMM</name>